<feature type="domain" description="Peptidase M24" evidence="8">
    <location>
        <begin position="12"/>
        <end position="240"/>
    </location>
</feature>
<dbReference type="Proteomes" id="UP001519271">
    <property type="component" value="Unassembled WGS sequence"/>
</dbReference>
<dbReference type="HAMAP" id="MF_01974">
    <property type="entry name" value="MetAP_1"/>
    <property type="match status" value="1"/>
</dbReference>
<keyword evidence="5 6" id="KW-0378">Hydrolase</keyword>
<comment type="caution">
    <text evidence="9">The sequence shown here is derived from an EMBL/GenBank/DDBJ whole genome shotgun (WGS) entry which is preliminary data.</text>
</comment>
<evidence type="ECO:0000256" key="4">
    <source>
        <dbReference type="ARBA" id="ARBA00022723"/>
    </source>
</evidence>
<dbReference type="InterPro" id="IPR000994">
    <property type="entry name" value="Pept_M24"/>
</dbReference>
<feature type="binding site" evidence="6">
    <location>
        <position position="169"/>
    </location>
    <ligand>
        <name>a divalent metal cation</name>
        <dbReference type="ChEBI" id="CHEBI:60240"/>
        <label>2</label>
        <note>catalytic</note>
    </ligand>
</feature>
<dbReference type="CDD" id="cd01086">
    <property type="entry name" value="MetAP1"/>
    <property type="match status" value="1"/>
</dbReference>
<sequence>MIIIKNRIELDLMKKAGQLTGMTLEMIAEHIRPGISTQELDALCEEFITRHGAKPSFKNYHGFTGSICASVNDVVIHGIPNRKNILKEGDIISVDVGAFLNGFHGDAARTFPVGDVSEEARKLIRVTEESFFKGMEHAYEGRRLGDISHAIQKHVEDNGFSVVRDFTGHGIGRNLHEDPQIPNYGKEGRGPRLDKGMVLAIEPMVNVGRYNVRILDDNWTTVTEDGKLSAHYENTVAITDGEPEILTLMRGI</sequence>
<evidence type="ECO:0000256" key="3">
    <source>
        <dbReference type="ARBA" id="ARBA00022670"/>
    </source>
</evidence>
<dbReference type="InterPro" id="IPR002467">
    <property type="entry name" value="Pept_M24A_MAP1"/>
</dbReference>
<feature type="binding site" evidence="6">
    <location>
        <position position="95"/>
    </location>
    <ligand>
        <name>a divalent metal cation</name>
        <dbReference type="ChEBI" id="CHEBI:60240"/>
        <label>1</label>
    </ligand>
</feature>
<dbReference type="NCBIfam" id="TIGR00500">
    <property type="entry name" value="met_pdase_I"/>
    <property type="match status" value="1"/>
</dbReference>
<dbReference type="Pfam" id="PF00557">
    <property type="entry name" value="Peptidase_M24"/>
    <property type="match status" value="1"/>
</dbReference>
<comment type="similarity">
    <text evidence="6">Belongs to the peptidase M24A family. Methionine aminopeptidase type 1 subfamily.</text>
</comment>
<comment type="cofactor">
    <cofactor evidence="6">
        <name>Co(2+)</name>
        <dbReference type="ChEBI" id="CHEBI:48828"/>
    </cofactor>
    <cofactor evidence="6">
        <name>Zn(2+)</name>
        <dbReference type="ChEBI" id="CHEBI:29105"/>
    </cofactor>
    <cofactor evidence="6">
        <name>Mn(2+)</name>
        <dbReference type="ChEBI" id="CHEBI:29035"/>
    </cofactor>
    <cofactor evidence="6">
        <name>Fe(2+)</name>
        <dbReference type="ChEBI" id="CHEBI:29033"/>
    </cofactor>
    <text evidence="6">Binds 2 divalent metal cations per subunit. Has a high-affinity and a low affinity metal-binding site. The true nature of the physiological cofactor is under debate. The enzyme is active with cobalt, zinc, manganese or divalent iron ions. Most likely, methionine aminopeptidases function as mononuclear Fe(2+)-metalloproteases under physiological conditions, and the catalytically relevant metal-binding site has been assigned to the histidine-containing high-affinity site.</text>
</comment>
<evidence type="ECO:0000259" key="8">
    <source>
        <dbReference type="Pfam" id="PF00557"/>
    </source>
</evidence>
<feature type="binding site" evidence="6">
    <location>
        <position position="106"/>
    </location>
    <ligand>
        <name>a divalent metal cation</name>
        <dbReference type="ChEBI" id="CHEBI:60240"/>
        <label>2</label>
        <note>catalytic</note>
    </ligand>
</feature>
<keyword evidence="3 6" id="KW-0645">Protease</keyword>
<organism evidence="9 10">
    <name type="scientific">Youngiibacter multivorans</name>
    <dbReference type="NCBI Taxonomy" id="937251"/>
    <lineage>
        <taxon>Bacteria</taxon>
        <taxon>Bacillati</taxon>
        <taxon>Bacillota</taxon>
        <taxon>Clostridia</taxon>
        <taxon>Eubacteriales</taxon>
        <taxon>Clostridiaceae</taxon>
        <taxon>Youngiibacter</taxon>
    </lineage>
</organism>
<protein>
    <recommendedName>
        <fullName evidence="6 7">Methionine aminopeptidase</fullName>
        <shortName evidence="6">MAP</shortName>
        <shortName evidence="6">MetAP</shortName>
        <ecNumber evidence="6 7">3.4.11.18</ecNumber>
    </recommendedName>
    <alternativeName>
        <fullName evidence="6">Peptidase M</fullName>
    </alternativeName>
</protein>
<comment type="function">
    <text evidence="1 6">Removes the N-terminal methionine from nascent proteins. The N-terminal methionine is often cleaved when the second residue in the primary sequence is small and uncharged (Met-Ala-, Cys, Gly, Pro, Ser, Thr, or Val). Requires deformylation of the N(alpha)-formylated initiator methionine before it can be hydrolyzed.</text>
</comment>
<reference evidence="9 10" key="1">
    <citation type="submission" date="2021-03" db="EMBL/GenBank/DDBJ databases">
        <title>Genomic Encyclopedia of Type Strains, Phase IV (KMG-IV): sequencing the most valuable type-strain genomes for metagenomic binning, comparative biology and taxonomic classification.</title>
        <authorList>
            <person name="Goeker M."/>
        </authorList>
    </citation>
    <scope>NUCLEOTIDE SEQUENCE [LARGE SCALE GENOMIC DNA]</scope>
    <source>
        <strain evidence="9 10">DSM 6139</strain>
    </source>
</reference>
<dbReference type="PANTHER" id="PTHR43330">
    <property type="entry name" value="METHIONINE AMINOPEPTIDASE"/>
    <property type="match status" value="1"/>
</dbReference>
<keyword evidence="4 6" id="KW-0479">Metal-binding</keyword>
<feature type="binding site" evidence="6">
    <location>
        <position position="106"/>
    </location>
    <ligand>
        <name>a divalent metal cation</name>
        <dbReference type="ChEBI" id="CHEBI:60240"/>
        <label>1</label>
    </ligand>
</feature>
<evidence type="ECO:0000256" key="6">
    <source>
        <dbReference type="HAMAP-Rule" id="MF_01974"/>
    </source>
</evidence>
<evidence type="ECO:0000256" key="7">
    <source>
        <dbReference type="RuleBase" id="RU003653"/>
    </source>
</evidence>
<dbReference type="GO" id="GO:0004239">
    <property type="term" value="F:initiator methionyl aminopeptidase activity"/>
    <property type="evidence" value="ECO:0007669"/>
    <property type="project" value="UniProtKB-EC"/>
</dbReference>
<dbReference type="PRINTS" id="PR00599">
    <property type="entry name" value="MAPEPTIDASE"/>
</dbReference>
<feature type="binding site" evidence="6">
    <location>
        <position position="176"/>
    </location>
    <ligand>
        <name>substrate</name>
    </ligand>
</feature>
<gene>
    <name evidence="6" type="primary">map</name>
    <name evidence="9" type="ORF">J2Z34_001594</name>
</gene>
<dbReference type="Gene3D" id="3.90.230.10">
    <property type="entry name" value="Creatinase/methionine aminopeptidase superfamily"/>
    <property type="match status" value="1"/>
</dbReference>
<name>A0ABS4G3I5_9CLOT</name>
<dbReference type="RefSeq" id="WP_209459321.1">
    <property type="nucleotide sequence ID" value="NZ_JAGGKC010000011.1"/>
</dbReference>
<comment type="catalytic activity">
    <reaction evidence="6 7">
        <text>Release of N-terminal amino acids, preferentially methionine, from peptides and arylamides.</text>
        <dbReference type="EC" id="3.4.11.18"/>
    </reaction>
</comment>
<dbReference type="InterPro" id="IPR036005">
    <property type="entry name" value="Creatinase/aminopeptidase-like"/>
</dbReference>
<accession>A0ABS4G3I5</accession>
<keyword evidence="2 6" id="KW-0031">Aminopeptidase</keyword>
<dbReference type="PANTHER" id="PTHR43330:SF27">
    <property type="entry name" value="METHIONINE AMINOPEPTIDASE"/>
    <property type="match status" value="1"/>
</dbReference>
<feature type="binding site" evidence="6">
    <location>
        <position position="77"/>
    </location>
    <ligand>
        <name>substrate</name>
    </ligand>
</feature>
<evidence type="ECO:0000313" key="9">
    <source>
        <dbReference type="EMBL" id="MBP1919107.1"/>
    </source>
</evidence>
<feature type="binding site" evidence="6">
    <location>
        <position position="202"/>
    </location>
    <ligand>
        <name>a divalent metal cation</name>
        <dbReference type="ChEBI" id="CHEBI:60240"/>
        <label>2</label>
        <note>catalytic</note>
    </ligand>
</feature>
<feature type="binding site" evidence="6">
    <location>
        <position position="233"/>
    </location>
    <ligand>
        <name>a divalent metal cation</name>
        <dbReference type="ChEBI" id="CHEBI:60240"/>
        <label>2</label>
        <note>catalytic</note>
    </ligand>
</feature>
<evidence type="ECO:0000256" key="2">
    <source>
        <dbReference type="ARBA" id="ARBA00022438"/>
    </source>
</evidence>
<dbReference type="EC" id="3.4.11.18" evidence="6 7"/>
<keyword evidence="10" id="KW-1185">Reference proteome</keyword>
<comment type="subunit">
    <text evidence="6">Monomer.</text>
</comment>
<evidence type="ECO:0000313" key="10">
    <source>
        <dbReference type="Proteomes" id="UP001519271"/>
    </source>
</evidence>
<dbReference type="InterPro" id="IPR001714">
    <property type="entry name" value="Pept_M24_MAP"/>
</dbReference>
<feature type="binding site" evidence="6">
    <location>
        <position position="233"/>
    </location>
    <ligand>
        <name>a divalent metal cation</name>
        <dbReference type="ChEBI" id="CHEBI:60240"/>
        <label>1</label>
    </ligand>
</feature>
<proteinExistence type="inferred from homology"/>
<evidence type="ECO:0000256" key="1">
    <source>
        <dbReference type="ARBA" id="ARBA00002521"/>
    </source>
</evidence>
<dbReference type="PROSITE" id="PS00680">
    <property type="entry name" value="MAP_1"/>
    <property type="match status" value="1"/>
</dbReference>
<dbReference type="SUPFAM" id="SSF55920">
    <property type="entry name" value="Creatinase/aminopeptidase"/>
    <property type="match status" value="1"/>
</dbReference>
<evidence type="ECO:0000256" key="5">
    <source>
        <dbReference type="ARBA" id="ARBA00022801"/>
    </source>
</evidence>
<dbReference type="EMBL" id="JAGGKC010000011">
    <property type="protein sequence ID" value="MBP1919107.1"/>
    <property type="molecule type" value="Genomic_DNA"/>
</dbReference>